<evidence type="ECO:0000313" key="2">
    <source>
        <dbReference type="EMBL" id="PTX43954.1"/>
    </source>
</evidence>
<gene>
    <name evidence="2" type="ORF">C8N44_12352</name>
</gene>
<reference evidence="2 3" key="1">
    <citation type="submission" date="2018-04" db="EMBL/GenBank/DDBJ databases">
        <title>Genomic Encyclopedia of Archaeal and Bacterial Type Strains, Phase II (KMG-II): from individual species to whole genera.</title>
        <authorList>
            <person name="Goeker M."/>
        </authorList>
    </citation>
    <scope>NUCLEOTIDE SEQUENCE [LARGE SCALE GENOMIC DNA]</scope>
    <source>
        <strain evidence="2 3">DSM 29329</strain>
    </source>
</reference>
<protein>
    <submittedName>
        <fullName evidence="2">Lysophospholipase L1-like esterase</fullName>
    </submittedName>
</protein>
<evidence type="ECO:0000259" key="1">
    <source>
        <dbReference type="Pfam" id="PF13472"/>
    </source>
</evidence>
<sequence length="217" mass="23312">MKTVLAYGDSLTWGADPVTTLRHPYEDLWPSVLEAGLSGEVRVLQDGVGGRTTCHDDHSGPSCRNSVKSLPIALAAHMPLDLVILMLGTNDLKPMHGATATSAQAGTRRLVQIIKTQRYKPKGHVPDVLVVAPPHCRQPVRRQLDGPNRITESQRFGALYAAVAEEEGAHFFDAATVASASQEDGVHLHRDQTRLIGEALIGPVSGILGLSPPEQAR</sequence>
<proteinExistence type="predicted"/>
<dbReference type="Pfam" id="PF13472">
    <property type="entry name" value="Lipase_GDSL_2"/>
    <property type="match status" value="1"/>
</dbReference>
<dbReference type="InterPro" id="IPR036514">
    <property type="entry name" value="SGNH_hydro_sf"/>
</dbReference>
<dbReference type="Proteomes" id="UP000244069">
    <property type="component" value="Unassembled WGS sequence"/>
</dbReference>
<dbReference type="InterPro" id="IPR013830">
    <property type="entry name" value="SGNH_hydro"/>
</dbReference>
<organism evidence="2 3">
    <name type="scientific">Allosediminivita pacifica</name>
    <dbReference type="NCBI Taxonomy" id="1267769"/>
    <lineage>
        <taxon>Bacteria</taxon>
        <taxon>Pseudomonadati</taxon>
        <taxon>Pseudomonadota</taxon>
        <taxon>Alphaproteobacteria</taxon>
        <taxon>Rhodobacterales</taxon>
        <taxon>Paracoccaceae</taxon>
        <taxon>Allosediminivita</taxon>
    </lineage>
</organism>
<dbReference type="CDD" id="cd01839">
    <property type="entry name" value="SGNH_arylesterase_like"/>
    <property type="match status" value="1"/>
</dbReference>
<dbReference type="SUPFAM" id="SSF52266">
    <property type="entry name" value="SGNH hydrolase"/>
    <property type="match status" value="1"/>
</dbReference>
<dbReference type="GO" id="GO:0016788">
    <property type="term" value="F:hydrolase activity, acting on ester bonds"/>
    <property type="evidence" value="ECO:0007669"/>
    <property type="project" value="UniProtKB-ARBA"/>
</dbReference>
<comment type="caution">
    <text evidence="2">The sequence shown here is derived from an EMBL/GenBank/DDBJ whole genome shotgun (WGS) entry which is preliminary data.</text>
</comment>
<dbReference type="AlphaFoldDB" id="A0A2T6AJJ2"/>
<dbReference type="RefSeq" id="WP_107977916.1">
    <property type="nucleotide sequence ID" value="NZ_BMEZ01000023.1"/>
</dbReference>
<dbReference type="Gene3D" id="3.40.50.1110">
    <property type="entry name" value="SGNH hydrolase"/>
    <property type="match status" value="1"/>
</dbReference>
<accession>A0A2T6AJJ2</accession>
<dbReference type="OrthoDB" id="164654at2"/>
<dbReference type="EMBL" id="QBKN01000023">
    <property type="protein sequence ID" value="PTX43954.1"/>
    <property type="molecule type" value="Genomic_DNA"/>
</dbReference>
<keyword evidence="3" id="KW-1185">Reference proteome</keyword>
<name>A0A2T6AJJ2_9RHOB</name>
<feature type="domain" description="SGNH hydrolase-type esterase" evidence="1">
    <location>
        <begin position="6"/>
        <end position="186"/>
    </location>
</feature>
<evidence type="ECO:0000313" key="3">
    <source>
        <dbReference type="Proteomes" id="UP000244069"/>
    </source>
</evidence>